<evidence type="ECO:0000256" key="3">
    <source>
        <dbReference type="PROSITE-ProRule" id="PRU00121"/>
    </source>
</evidence>
<dbReference type="SUPFAM" id="SSF57440">
    <property type="entry name" value="Kringle-like"/>
    <property type="match status" value="2"/>
</dbReference>
<dbReference type="AlphaFoldDB" id="A0AAE0SM15"/>
<feature type="chain" id="PRO_5041943580" evidence="5">
    <location>
        <begin position="24"/>
        <end position="414"/>
    </location>
</feature>
<comment type="caution">
    <text evidence="8">The sequence shown here is derived from an EMBL/GenBank/DDBJ whole genome shotgun (WGS) entry which is preliminary data.</text>
</comment>
<evidence type="ECO:0000256" key="5">
    <source>
        <dbReference type="SAM" id="SignalP"/>
    </source>
</evidence>
<reference evidence="8" key="3">
    <citation type="submission" date="2023-05" db="EMBL/GenBank/DDBJ databases">
        <authorList>
            <person name="Smith C.H."/>
        </authorList>
    </citation>
    <scope>NUCLEOTIDE SEQUENCE</scope>
    <source>
        <strain evidence="8">CHS0354</strain>
        <tissue evidence="8">Mantle</tissue>
    </source>
</reference>
<sequence>MEIWKTPLLFCAVLVIMTGVVMMDEISFNSIVSDADNNSPLDLRSFAEKYMKMLQEEIKIGISIVSSACKIEVMQMLFKREQALLSEFEAVVKDLRYECTASPPSVEHAFFVVTHTSDNQQVATYTCDAGYRYGGGKKEVWCNRDLGRWDSATLKCVECFTSRDTYRGKKSITQGGIQCQRWDSQSPHQHSLKSKDFIEKNISLTENNCRITKNTFEPWCYTIDPNMEWDYCGMTQCNRKFENDCGLPQILANAKPHYTYTSNGATARYECLQLSDSTQNGYCPVSTCMNTGWTDASISCGNHDCFRSTTEYTGKRNCTISGRTCQAWISTHPHDHRYTSQDFPDGSLSKVGNYCRDPNGSGTLWCYTTDRNVRYEPCDVPSCDLFPLKPRCQGQLSTNITDTTSYLYCLYNGT</sequence>
<dbReference type="Proteomes" id="UP001195483">
    <property type="component" value="Unassembled WGS sequence"/>
</dbReference>
<dbReference type="PANTHER" id="PTHR24261:SF7">
    <property type="entry name" value="KRINGLE DOMAIN-CONTAINING PROTEIN"/>
    <property type="match status" value="1"/>
</dbReference>
<dbReference type="SUPFAM" id="SSF57535">
    <property type="entry name" value="Complement control module/SCR domain"/>
    <property type="match status" value="1"/>
</dbReference>
<dbReference type="InterPro" id="IPR035976">
    <property type="entry name" value="Sushi/SCR/CCP_sf"/>
</dbReference>
<feature type="domain" description="Kringle" evidence="6">
    <location>
        <begin position="312"/>
        <end position="383"/>
    </location>
</feature>
<keyword evidence="4" id="KW-0768">Sushi</keyword>
<feature type="disulfide bond" evidence="3">
    <location>
        <begin position="355"/>
        <end position="378"/>
    </location>
</feature>
<accession>A0AAE0SM15</accession>
<dbReference type="PROSITE" id="PS50070">
    <property type="entry name" value="KRINGLE_2"/>
    <property type="match status" value="2"/>
</dbReference>
<dbReference type="Pfam" id="PF00051">
    <property type="entry name" value="Kringle"/>
    <property type="match status" value="2"/>
</dbReference>
<feature type="domain" description="Kringle" evidence="6">
    <location>
        <begin position="164"/>
        <end position="237"/>
    </location>
</feature>
<dbReference type="SMART" id="SM00032">
    <property type="entry name" value="CCP"/>
    <property type="match status" value="2"/>
</dbReference>
<proteinExistence type="predicted"/>
<keyword evidence="9" id="KW-1185">Reference proteome</keyword>
<feature type="disulfide bond" evidence="3">
    <location>
        <begin position="209"/>
        <end position="232"/>
    </location>
</feature>
<dbReference type="InterPro" id="IPR000001">
    <property type="entry name" value="Kringle"/>
</dbReference>
<evidence type="ECO:0000313" key="9">
    <source>
        <dbReference type="Proteomes" id="UP001195483"/>
    </source>
</evidence>
<feature type="disulfide bond" evidence="4">
    <location>
        <begin position="99"/>
        <end position="142"/>
    </location>
</feature>
<reference evidence="8" key="1">
    <citation type="journal article" date="2021" name="Genome Biol. Evol.">
        <title>A High-Quality Reference Genome for a Parasitic Bivalve with Doubly Uniparental Inheritance (Bivalvia: Unionida).</title>
        <authorList>
            <person name="Smith C.H."/>
        </authorList>
    </citation>
    <scope>NUCLEOTIDE SEQUENCE</scope>
    <source>
        <strain evidence="8">CHS0354</strain>
    </source>
</reference>
<dbReference type="InterPro" id="IPR050759">
    <property type="entry name" value="Serine_protease_kringle"/>
</dbReference>
<keyword evidence="1 3" id="KW-0420">Kringle</keyword>
<dbReference type="PRINTS" id="PR00018">
    <property type="entry name" value="KRINGLE"/>
</dbReference>
<evidence type="ECO:0000313" key="8">
    <source>
        <dbReference type="EMBL" id="KAK3594441.1"/>
    </source>
</evidence>
<feature type="domain" description="Sushi" evidence="7">
    <location>
        <begin position="97"/>
        <end position="158"/>
    </location>
</feature>
<dbReference type="InterPro" id="IPR013806">
    <property type="entry name" value="Kringle-like"/>
</dbReference>
<evidence type="ECO:0000256" key="4">
    <source>
        <dbReference type="PROSITE-ProRule" id="PRU00302"/>
    </source>
</evidence>
<comment type="caution">
    <text evidence="3">Lacks conserved residue(s) required for the propagation of feature annotation.</text>
</comment>
<name>A0AAE0SM15_9BIVA</name>
<keyword evidence="2 3" id="KW-1015">Disulfide bond</keyword>
<dbReference type="Gene3D" id="2.40.20.10">
    <property type="entry name" value="Plasminogen Kringle 4"/>
    <property type="match status" value="2"/>
</dbReference>
<keyword evidence="5" id="KW-0732">Signal</keyword>
<dbReference type="EMBL" id="JAEAOA010000957">
    <property type="protein sequence ID" value="KAK3594441.1"/>
    <property type="molecule type" value="Genomic_DNA"/>
</dbReference>
<dbReference type="InterPro" id="IPR000436">
    <property type="entry name" value="Sushi_SCR_CCP_dom"/>
</dbReference>
<evidence type="ECO:0000256" key="1">
    <source>
        <dbReference type="ARBA" id="ARBA00022572"/>
    </source>
</evidence>
<dbReference type="PANTHER" id="PTHR24261">
    <property type="entry name" value="PLASMINOGEN-RELATED"/>
    <property type="match status" value="1"/>
</dbReference>
<gene>
    <name evidence="8" type="ORF">CHS0354_015439</name>
</gene>
<feature type="signal peptide" evidence="5">
    <location>
        <begin position="1"/>
        <end position="23"/>
    </location>
</feature>
<evidence type="ECO:0000259" key="7">
    <source>
        <dbReference type="PROSITE" id="PS50923"/>
    </source>
</evidence>
<reference evidence="8" key="2">
    <citation type="journal article" date="2021" name="Genome Biol. Evol.">
        <title>Developing a high-quality reference genome for a parasitic bivalve with doubly uniparental inheritance (Bivalvia: Unionida).</title>
        <authorList>
            <person name="Smith C.H."/>
        </authorList>
    </citation>
    <scope>NUCLEOTIDE SEQUENCE</scope>
    <source>
        <strain evidence="8">CHS0354</strain>
        <tissue evidence="8">Mantle</tissue>
    </source>
</reference>
<organism evidence="8 9">
    <name type="scientific">Potamilus streckersoni</name>
    <dbReference type="NCBI Taxonomy" id="2493646"/>
    <lineage>
        <taxon>Eukaryota</taxon>
        <taxon>Metazoa</taxon>
        <taxon>Spiralia</taxon>
        <taxon>Lophotrochozoa</taxon>
        <taxon>Mollusca</taxon>
        <taxon>Bivalvia</taxon>
        <taxon>Autobranchia</taxon>
        <taxon>Heteroconchia</taxon>
        <taxon>Palaeoheterodonta</taxon>
        <taxon>Unionida</taxon>
        <taxon>Unionoidea</taxon>
        <taxon>Unionidae</taxon>
        <taxon>Ambleminae</taxon>
        <taxon>Lampsilini</taxon>
        <taxon>Potamilus</taxon>
    </lineage>
</organism>
<dbReference type="CDD" id="cd00108">
    <property type="entry name" value="KR"/>
    <property type="match status" value="2"/>
</dbReference>
<dbReference type="CDD" id="cd00033">
    <property type="entry name" value="CCP"/>
    <property type="match status" value="1"/>
</dbReference>
<dbReference type="Gene3D" id="2.10.70.10">
    <property type="entry name" value="Complement Module, domain 1"/>
    <property type="match status" value="1"/>
</dbReference>
<dbReference type="SMART" id="SM00130">
    <property type="entry name" value="KR"/>
    <property type="match status" value="2"/>
</dbReference>
<evidence type="ECO:0000256" key="2">
    <source>
        <dbReference type="ARBA" id="ARBA00023157"/>
    </source>
</evidence>
<evidence type="ECO:0000259" key="6">
    <source>
        <dbReference type="PROSITE" id="PS50070"/>
    </source>
</evidence>
<dbReference type="PROSITE" id="PS50923">
    <property type="entry name" value="SUSHI"/>
    <property type="match status" value="1"/>
</dbReference>
<dbReference type="InterPro" id="IPR038178">
    <property type="entry name" value="Kringle_sf"/>
</dbReference>
<protein>
    <submittedName>
        <fullName evidence="8">Uncharacterized protein</fullName>
    </submittedName>
</protein>